<dbReference type="AlphaFoldDB" id="A0A7C9RVV7"/>
<reference evidence="1 2" key="1">
    <citation type="submission" date="2020-03" db="EMBL/GenBank/DDBJ databases">
        <title>Isolation and identification of active actinomycetes.</title>
        <authorList>
            <person name="Sun X."/>
        </authorList>
    </citation>
    <scope>NUCLEOTIDE SEQUENCE [LARGE SCALE GENOMIC DNA]</scope>
    <source>
        <strain evidence="1 2">NEAU-D13</strain>
    </source>
</reference>
<sequence length="1194" mass="128727">MARRIEASDTGDAVAGPGGYANTGVHIGDVYLSPGSPVRSGYLHQVRRIAPRELVGRDEELAELASFCADPAFAGGYRWWRAPAWSGKTALFSWFALNPPPGVRIISFFVTARLAGQNDRMAFVDNVLEQLQALVGGPVAVTDATRVTRLLGLLDTAAHACQAAGETLVLLVDGLDEDQCADADAGEDRSIAALLPMGPPAGMRVVVSGRPNPPVPGDVPEHHPLRASAVVRPLSASAAAQVARGDMERELERLLHGTSVEQDLLGLLVAAGGGLTGDDLAELTGRTHKQVSDQLRTVAGRSFTRRDSRFRPGEFPDVYLLGHEELHVNVLAALGGERLAGYRDRVHEWADGYRDRRWPTGTPEYLLRGYHPMLLATGELARAVALSVDRDRHDRMLDMSGGDVHAAEEITALLDVLGDQLPPDLATMARLTVRRDHLLSRWIGLPLELPAVWVALGFPGRALSLARSIGVPGMWNDAVLKVADALFTGGHREYAHEAVDHLVADAHAEAVSYDRDGYLMSVVKVLAKAGEMDRAAEVGHMVERPGGMREALLDAAGELAGSAARSLVRHVESLPFDECRSPAEHGGELAKIAAVLTVTGGRRRARRLAARARSLVLSESTDWWRANGALAVVRCLNGLGAHHRARSFARKAVLPMAAHPGDYSPWTFETGVRVLADAGLLLRAEWFITHVDSGFSRSTCAAYVALAHARRRDYDAAADVIARWGRRSKLLDMWFEVGMTAARNGDLDQARAIARYQDEVGLGFGEIDGSIMSVAAVEILCSTGDLDEAESAARSIAPVRSQAEALTAVAEALVAAGEMDRAAQLLRQAETAVLGQQMLEEQSGPYLALAETLRAIGDIDSAHTIADFLPAPRDRAQLLHAEVVTGVAEADAPDRLFELAAKTEFGGSKAQVLAWAAEAMASAGRLEQAHWLLNEAETLVGENWLNRSACPALAIAMLRLHQPERALKFVLKHEMSAWRPLYEAMLVTGEHALAAELVQAADAQPADEPVKRLHQRASLVEPFVATGDTRRANEIVQEVLAYLDATPDPQPDSVYLASLTAGVLALLDLSEARHLVDRVRARIRHDATRFDYLVQNDLARPVVTAMMKAGDLDGALELAAMLSTNTSFRTDALLQIAATLLRDGNVARAHPVVAEALRLGEGPTWNRLVAEVGELLPDVVKAVGAEVVRCLRRE</sequence>
<gene>
    <name evidence="1" type="ORF">G7043_34805</name>
</gene>
<dbReference type="InterPro" id="IPR011990">
    <property type="entry name" value="TPR-like_helical_dom_sf"/>
</dbReference>
<dbReference type="RefSeq" id="WP_166052893.1">
    <property type="nucleotide sequence ID" value="NZ_JAAMPJ010000011.1"/>
</dbReference>
<dbReference type="EMBL" id="JAAMPJ010000011">
    <property type="protein sequence ID" value="NGY64104.1"/>
    <property type="molecule type" value="Genomic_DNA"/>
</dbReference>
<keyword evidence="2" id="KW-1185">Reference proteome</keyword>
<comment type="caution">
    <text evidence="1">The sequence shown here is derived from an EMBL/GenBank/DDBJ whole genome shotgun (WGS) entry which is preliminary data.</text>
</comment>
<name>A0A7C9RVV7_9PSEU</name>
<evidence type="ECO:0000313" key="1">
    <source>
        <dbReference type="EMBL" id="NGY64104.1"/>
    </source>
</evidence>
<proteinExistence type="predicted"/>
<dbReference type="SUPFAM" id="SSF48452">
    <property type="entry name" value="TPR-like"/>
    <property type="match status" value="1"/>
</dbReference>
<evidence type="ECO:0000313" key="2">
    <source>
        <dbReference type="Proteomes" id="UP000481360"/>
    </source>
</evidence>
<dbReference type="Gene3D" id="1.25.40.10">
    <property type="entry name" value="Tetratricopeptide repeat domain"/>
    <property type="match status" value="1"/>
</dbReference>
<protein>
    <recommendedName>
        <fullName evidence="3">MalT-like TPR region domain-containing protein</fullName>
    </recommendedName>
</protein>
<evidence type="ECO:0008006" key="3">
    <source>
        <dbReference type="Google" id="ProtNLM"/>
    </source>
</evidence>
<accession>A0A7C9RVV7</accession>
<dbReference type="Proteomes" id="UP000481360">
    <property type="component" value="Unassembled WGS sequence"/>
</dbReference>
<organism evidence="1 2">
    <name type="scientific">Lentzea alba</name>
    <dbReference type="NCBI Taxonomy" id="2714351"/>
    <lineage>
        <taxon>Bacteria</taxon>
        <taxon>Bacillati</taxon>
        <taxon>Actinomycetota</taxon>
        <taxon>Actinomycetes</taxon>
        <taxon>Pseudonocardiales</taxon>
        <taxon>Pseudonocardiaceae</taxon>
        <taxon>Lentzea</taxon>
    </lineage>
</organism>